<organism evidence="1 2">
    <name type="scientific">Diphasiastrum complanatum</name>
    <name type="common">Issler's clubmoss</name>
    <name type="synonym">Lycopodium complanatum</name>
    <dbReference type="NCBI Taxonomy" id="34168"/>
    <lineage>
        <taxon>Eukaryota</taxon>
        <taxon>Viridiplantae</taxon>
        <taxon>Streptophyta</taxon>
        <taxon>Embryophyta</taxon>
        <taxon>Tracheophyta</taxon>
        <taxon>Lycopodiopsida</taxon>
        <taxon>Lycopodiales</taxon>
        <taxon>Lycopodiaceae</taxon>
        <taxon>Lycopodioideae</taxon>
        <taxon>Diphasiastrum</taxon>
    </lineage>
</organism>
<accession>A0ACC2BNH4</accession>
<dbReference type="Proteomes" id="UP001162992">
    <property type="component" value="Chromosome 14"/>
</dbReference>
<dbReference type="EMBL" id="CM055105">
    <property type="protein sequence ID" value="KAJ7531310.1"/>
    <property type="molecule type" value="Genomic_DNA"/>
</dbReference>
<sequence length="71" mass="8299">MAGGMEVKKNVHVEEWGAHRENLEKFFRFNRRTIGYGVFFGIAVPLILYKGIVMEFHKQDQDAGRSPRKFL</sequence>
<evidence type="ECO:0000313" key="1">
    <source>
        <dbReference type="EMBL" id="KAJ7531310.1"/>
    </source>
</evidence>
<proteinExistence type="predicted"/>
<evidence type="ECO:0000313" key="2">
    <source>
        <dbReference type="Proteomes" id="UP001162992"/>
    </source>
</evidence>
<protein>
    <submittedName>
        <fullName evidence="1">Uncharacterized protein</fullName>
    </submittedName>
</protein>
<keyword evidence="2" id="KW-1185">Reference proteome</keyword>
<gene>
    <name evidence="1" type="ORF">O6H91_14G039700</name>
</gene>
<reference evidence="2" key="1">
    <citation type="journal article" date="2024" name="Proc. Natl. Acad. Sci. U.S.A.">
        <title>Extraordinary preservation of gene collinearity over three hundred million years revealed in homosporous lycophytes.</title>
        <authorList>
            <person name="Li C."/>
            <person name="Wickell D."/>
            <person name="Kuo L.Y."/>
            <person name="Chen X."/>
            <person name="Nie B."/>
            <person name="Liao X."/>
            <person name="Peng D."/>
            <person name="Ji J."/>
            <person name="Jenkins J."/>
            <person name="Williams M."/>
            <person name="Shu S."/>
            <person name="Plott C."/>
            <person name="Barry K."/>
            <person name="Rajasekar S."/>
            <person name="Grimwood J."/>
            <person name="Han X."/>
            <person name="Sun S."/>
            <person name="Hou Z."/>
            <person name="He W."/>
            <person name="Dai G."/>
            <person name="Sun C."/>
            <person name="Schmutz J."/>
            <person name="Leebens-Mack J.H."/>
            <person name="Li F.W."/>
            <person name="Wang L."/>
        </authorList>
    </citation>
    <scope>NUCLEOTIDE SEQUENCE [LARGE SCALE GENOMIC DNA]</scope>
    <source>
        <strain evidence="2">cv. PW_Plant_1</strain>
    </source>
</reference>
<name>A0ACC2BNH4_DIPCM</name>
<comment type="caution">
    <text evidence="1">The sequence shown here is derived from an EMBL/GenBank/DDBJ whole genome shotgun (WGS) entry which is preliminary data.</text>
</comment>